<dbReference type="GO" id="GO:0005737">
    <property type="term" value="C:cytoplasm"/>
    <property type="evidence" value="ECO:0007669"/>
    <property type="project" value="TreeGrafter"/>
</dbReference>
<dbReference type="InterPro" id="IPR014718">
    <property type="entry name" value="GH-type_carb-bd"/>
</dbReference>
<dbReference type="SUPFAM" id="SSF74650">
    <property type="entry name" value="Galactose mutarotase-like"/>
    <property type="match status" value="1"/>
</dbReference>
<evidence type="ECO:0000313" key="1">
    <source>
        <dbReference type="EMBL" id="CRK43667.1"/>
    </source>
</evidence>
<dbReference type="InterPro" id="IPR008183">
    <property type="entry name" value="Aldose_1/G6P_1-epimerase"/>
</dbReference>
<sequence length="401" mass="44976">MASWFRRQIRVKLDFGLSSSSLDEKTKAAWGYSFGAIYSVTLDRDALSTSLVITDEDDKPFELQVLLHTYLRVPDVTAVRLSSLDGASYLDKTESLATKTQSGDLALTGETDRIYTPLGGPKVPIVVSDNASGRKLYSLTRDNLDDTDSEADSNRDFKTRIDKLHWRGELGEQVISHDMLHGNHRHRLLHQVNNATKGDEVTMLLPTPGDPKKFSHERVHVQEANAALPFDVGVSSYPSCEDAGCAAARLEFGEKGEEGESGEPLKYRYVLLLDDDSSPPKRLMQTLRSGSVPVLSSIFRTWCTERLLPWVHFVPVDIRFQALHSTLAYFTGLEGRVPVNGREIKFEGRVSDAKWIATAGRQWADKALRREDMEVYLFRLLLEWGRVVDAGRDSLGFKIES</sequence>
<accession>A0A0G4NB08</accession>
<proteinExistence type="predicted"/>
<dbReference type="AlphaFoldDB" id="A0A0G4NB08"/>
<evidence type="ECO:0008006" key="3">
    <source>
        <dbReference type="Google" id="ProtNLM"/>
    </source>
</evidence>
<dbReference type="GO" id="GO:0047938">
    <property type="term" value="F:glucose-6-phosphate 1-epimerase activity"/>
    <property type="evidence" value="ECO:0007669"/>
    <property type="project" value="TreeGrafter"/>
</dbReference>
<gene>
    <name evidence="1" type="ORF">BN1723_005774</name>
</gene>
<dbReference type="InterPro" id="IPR011013">
    <property type="entry name" value="Gal_mutarotase_sf_dom"/>
</dbReference>
<dbReference type="Gene3D" id="2.70.98.10">
    <property type="match status" value="1"/>
</dbReference>
<dbReference type="GO" id="GO:0005975">
    <property type="term" value="P:carbohydrate metabolic process"/>
    <property type="evidence" value="ECO:0007669"/>
    <property type="project" value="InterPro"/>
</dbReference>
<dbReference type="EMBL" id="CVQI01033495">
    <property type="protein sequence ID" value="CRK43667.1"/>
    <property type="molecule type" value="Genomic_DNA"/>
</dbReference>
<reference evidence="2" key="1">
    <citation type="submission" date="2015-05" db="EMBL/GenBank/DDBJ databases">
        <authorList>
            <person name="Fogelqvist Johan"/>
        </authorList>
    </citation>
    <scope>NUCLEOTIDE SEQUENCE [LARGE SCALE GENOMIC DNA]</scope>
</reference>
<dbReference type="GO" id="GO:0030246">
    <property type="term" value="F:carbohydrate binding"/>
    <property type="evidence" value="ECO:0007669"/>
    <property type="project" value="InterPro"/>
</dbReference>
<dbReference type="Pfam" id="PF01263">
    <property type="entry name" value="Aldose_epim"/>
    <property type="match status" value="1"/>
</dbReference>
<dbReference type="PANTHER" id="PTHR11122">
    <property type="entry name" value="APOSPORY-ASSOCIATED PROTEIN C-RELATED"/>
    <property type="match status" value="1"/>
</dbReference>
<dbReference type="Proteomes" id="UP000045706">
    <property type="component" value="Unassembled WGS sequence"/>
</dbReference>
<name>A0A0G4NB08_VERLO</name>
<organism evidence="1 2">
    <name type="scientific">Verticillium longisporum</name>
    <name type="common">Verticillium dahliae var. longisporum</name>
    <dbReference type="NCBI Taxonomy" id="100787"/>
    <lineage>
        <taxon>Eukaryota</taxon>
        <taxon>Fungi</taxon>
        <taxon>Dikarya</taxon>
        <taxon>Ascomycota</taxon>
        <taxon>Pezizomycotina</taxon>
        <taxon>Sordariomycetes</taxon>
        <taxon>Hypocreomycetidae</taxon>
        <taxon>Glomerellales</taxon>
        <taxon>Plectosphaerellaceae</taxon>
        <taxon>Verticillium</taxon>
    </lineage>
</organism>
<dbReference type="PANTHER" id="PTHR11122:SF13">
    <property type="entry name" value="GLUCOSE-6-PHOSPHATE 1-EPIMERASE"/>
    <property type="match status" value="1"/>
</dbReference>
<protein>
    <recommendedName>
        <fullName evidence="3">Glycosyl transferase CAP10 domain-containing protein</fullName>
    </recommendedName>
</protein>
<evidence type="ECO:0000313" key="2">
    <source>
        <dbReference type="Proteomes" id="UP000045706"/>
    </source>
</evidence>